<evidence type="ECO:0000256" key="3">
    <source>
        <dbReference type="ARBA" id="ARBA00022729"/>
    </source>
</evidence>
<organism evidence="6 7">
    <name type="scientific">Phytoactinopolyspora halotolerans</name>
    <dbReference type="NCBI Taxonomy" id="1981512"/>
    <lineage>
        <taxon>Bacteria</taxon>
        <taxon>Bacillati</taxon>
        <taxon>Actinomycetota</taxon>
        <taxon>Actinomycetes</taxon>
        <taxon>Jiangellales</taxon>
        <taxon>Jiangellaceae</taxon>
        <taxon>Phytoactinopolyspora</taxon>
    </lineage>
</organism>
<dbReference type="InterPro" id="IPR006059">
    <property type="entry name" value="SBP"/>
</dbReference>
<proteinExistence type="inferred from homology"/>
<dbReference type="GO" id="GO:0042956">
    <property type="term" value="P:maltodextrin transmembrane transport"/>
    <property type="evidence" value="ECO:0007669"/>
    <property type="project" value="TreeGrafter"/>
</dbReference>
<dbReference type="Pfam" id="PF01547">
    <property type="entry name" value="SBP_bac_1"/>
    <property type="match status" value="1"/>
</dbReference>
<feature type="signal peptide" evidence="5">
    <location>
        <begin position="1"/>
        <end position="28"/>
    </location>
</feature>
<dbReference type="PANTHER" id="PTHR30061">
    <property type="entry name" value="MALTOSE-BINDING PERIPLASMIC PROTEIN"/>
    <property type="match status" value="1"/>
</dbReference>
<comment type="similarity">
    <text evidence="1">Belongs to the bacterial solute-binding protein 1 family.</text>
</comment>
<dbReference type="GO" id="GO:1901982">
    <property type="term" value="F:maltose binding"/>
    <property type="evidence" value="ECO:0007669"/>
    <property type="project" value="TreeGrafter"/>
</dbReference>
<gene>
    <name evidence="6" type="ORF">G1H10_22210</name>
</gene>
<feature type="region of interest" description="Disordered" evidence="4">
    <location>
        <begin position="31"/>
        <end position="52"/>
    </location>
</feature>
<dbReference type="EMBL" id="JAAGOA010000017">
    <property type="protein sequence ID" value="NEE02882.1"/>
    <property type="molecule type" value="Genomic_DNA"/>
</dbReference>
<dbReference type="Proteomes" id="UP000475214">
    <property type="component" value="Unassembled WGS sequence"/>
</dbReference>
<dbReference type="PROSITE" id="PS51257">
    <property type="entry name" value="PROKAR_LIPOPROTEIN"/>
    <property type="match status" value="1"/>
</dbReference>
<keyword evidence="2" id="KW-0813">Transport</keyword>
<dbReference type="InterPro" id="IPR006311">
    <property type="entry name" value="TAT_signal"/>
</dbReference>
<comment type="caution">
    <text evidence="6">The sequence shown here is derived from an EMBL/GenBank/DDBJ whole genome shotgun (WGS) entry which is preliminary data.</text>
</comment>
<keyword evidence="7" id="KW-1185">Reference proteome</keyword>
<keyword evidence="3 5" id="KW-0732">Signal</keyword>
<dbReference type="GO" id="GO:0055052">
    <property type="term" value="C:ATP-binding cassette (ABC) transporter complex, substrate-binding subunit-containing"/>
    <property type="evidence" value="ECO:0007669"/>
    <property type="project" value="TreeGrafter"/>
</dbReference>
<evidence type="ECO:0000256" key="2">
    <source>
        <dbReference type="ARBA" id="ARBA00022448"/>
    </source>
</evidence>
<feature type="compositionally biased region" description="Gly residues" evidence="4">
    <location>
        <begin position="42"/>
        <end position="52"/>
    </location>
</feature>
<name>A0A6L9SEF3_9ACTN</name>
<dbReference type="PROSITE" id="PS51318">
    <property type="entry name" value="TAT"/>
    <property type="match status" value="1"/>
</dbReference>
<evidence type="ECO:0000256" key="4">
    <source>
        <dbReference type="SAM" id="MobiDB-lite"/>
    </source>
</evidence>
<evidence type="ECO:0000256" key="5">
    <source>
        <dbReference type="SAM" id="SignalP"/>
    </source>
</evidence>
<dbReference type="GO" id="GO:0015768">
    <property type="term" value="P:maltose transport"/>
    <property type="evidence" value="ECO:0007669"/>
    <property type="project" value="TreeGrafter"/>
</dbReference>
<feature type="chain" id="PRO_5026866669" evidence="5">
    <location>
        <begin position="29"/>
        <end position="439"/>
    </location>
</feature>
<accession>A0A6L9SEF3</accession>
<dbReference type="AlphaFoldDB" id="A0A6L9SEF3"/>
<evidence type="ECO:0000313" key="7">
    <source>
        <dbReference type="Proteomes" id="UP000475214"/>
    </source>
</evidence>
<evidence type="ECO:0000313" key="6">
    <source>
        <dbReference type="EMBL" id="NEE02882.1"/>
    </source>
</evidence>
<protein>
    <submittedName>
        <fullName evidence="6">Extracellular solute-binding protein</fullName>
    </submittedName>
</protein>
<dbReference type="PANTHER" id="PTHR30061:SF50">
    <property type="entry name" value="MALTOSE_MALTODEXTRIN-BINDING PERIPLASMIC PROTEIN"/>
    <property type="match status" value="1"/>
</dbReference>
<reference evidence="6 7" key="1">
    <citation type="submission" date="2020-02" db="EMBL/GenBank/DDBJ databases">
        <authorList>
            <person name="Li X.-J."/>
            <person name="Han X.-M."/>
        </authorList>
    </citation>
    <scope>NUCLEOTIDE SEQUENCE [LARGE SCALE GENOMIC DNA]</scope>
    <source>
        <strain evidence="6 7">CCTCC AB 2017055</strain>
    </source>
</reference>
<dbReference type="SUPFAM" id="SSF53850">
    <property type="entry name" value="Periplasmic binding protein-like II"/>
    <property type="match status" value="1"/>
</dbReference>
<dbReference type="RefSeq" id="WP_163741850.1">
    <property type="nucleotide sequence ID" value="NZ_JAAGOA010000017.1"/>
</dbReference>
<sequence>MATRRPSRRQLLRWTGAGAIAGLSGSFAAGCGAGAPEDETSGSGGESDAGGDGSTDTFTVYWNAGHAYQAYEDVLAEFEQAHGVTVNFQKYQWDDLRTRLLSDFASGNAPDLVEDAGWAQEFAISGEAMSLQSYIDSDGAEMGYPDDWQPTTLDRVSYQGETYGIQLHLTCVLPFYNKAMFDAAGLRPPETWDDLLAAAQELTGDGVHGIALNQDASYAWSWLLQNGVQYYDPETEELMTPRDAAIEALQFQADLVHKHKVAPVPTPGTDYSGPQKLLSAERAAMILSGPWDLLPIQETSPDLQLGIAPALRNREQASVQAGTSMFIPAASAHPDLAWDLIKRLTALEVEQKATEEAGMLMPRQSWAELPSVQENEHFAVFADAFPYAVDYVEQLRLTGKSGEIGELFTTLYQDVVMNNTPAEKAMESFISEGERVLAG</sequence>
<evidence type="ECO:0000256" key="1">
    <source>
        <dbReference type="ARBA" id="ARBA00008520"/>
    </source>
</evidence>
<dbReference type="Gene3D" id="3.40.190.10">
    <property type="entry name" value="Periplasmic binding protein-like II"/>
    <property type="match status" value="2"/>
</dbReference>